<evidence type="ECO:0000313" key="1">
    <source>
        <dbReference type="EMBL" id="TBU03989.1"/>
    </source>
</evidence>
<evidence type="ECO:0000313" key="2">
    <source>
        <dbReference type="Proteomes" id="UP000291404"/>
    </source>
</evidence>
<organism evidence="1 2">
    <name type="scientific">Hamiltosporidium magnivora</name>
    <dbReference type="NCBI Taxonomy" id="148818"/>
    <lineage>
        <taxon>Eukaryota</taxon>
        <taxon>Fungi</taxon>
        <taxon>Fungi incertae sedis</taxon>
        <taxon>Microsporidia</taxon>
        <taxon>Dubosqiidae</taxon>
        <taxon>Hamiltosporidium</taxon>
    </lineage>
</organism>
<sequence>MILLTGMPLERMAIGRKHNGVKILNMESLINNRNYRFVAGIHGNSKTGYMIHIGKNFLKIDKDGYVVGTRFENDANLFDIEHTKFGYKIIYNKKCVTKGTETGTVFLSDCFDDGSHNSVFQRFDFISLKKPNNSKALSKDKMCKKPEKNTDISNLDVNLEQKFYDSIFDKNFSSSFDFIVSLAKCHGNDVDCICLKAVNNPCK</sequence>
<protein>
    <submittedName>
        <fullName evidence="1">Uncharacterized protein</fullName>
    </submittedName>
</protein>
<dbReference type="Proteomes" id="UP000291404">
    <property type="component" value="Unassembled WGS sequence"/>
</dbReference>
<dbReference type="VEuPathDB" id="MicrosporidiaDB:CWI36_0829p0020"/>
<comment type="caution">
    <text evidence="1">The sequence shown here is derived from an EMBL/GenBank/DDBJ whole genome shotgun (WGS) entry which is preliminary data.</text>
</comment>
<keyword evidence="2" id="KW-1185">Reference proteome</keyword>
<accession>A0A4Q9L8E9</accession>
<reference evidence="1 2" key="1">
    <citation type="submission" date="2017-12" db="EMBL/GenBank/DDBJ databases">
        <authorList>
            <person name="Pombert J.-F."/>
            <person name="Haag K.L."/>
            <person name="Ebert D."/>
        </authorList>
    </citation>
    <scope>NUCLEOTIDE SEQUENCE [LARGE SCALE GENOMIC DNA]</scope>
    <source>
        <strain evidence="1">BE-OM-2</strain>
    </source>
</reference>
<gene>
    <name evidence="1" type="ORF">CWI36_0829p0020</name>
</gene>
<dbReference type="EMBL" id="PITI01000829">
    <property type="protein sequence ID" value="TBU03989.1"/>
    <property type="molecule type" value="Genomic_DNA"/>
</dbReference>
<proteinExistence type="predicted"/>
<dbReference type="VEuPathDB" id="MicrosporidiaDB:CWI39_0623p0040"/>
<dbReference type="AlphaFoldDB" id="A0A4Q9L8E9"/>
<name>A0A4Q9L8E9_9MICR</name>